<dbReference type="Gene3D" id="1.10.437.10">
    <property type="entry name" value="Blc2-like"/>
    <property type="match status" value="1"/>
</dbReference>
<dbReference type="Proteomes" id="UP000015101">
    <property type="component" value="Unassembled WGS sequence"/>
</dbReference>
<feature type="compositionally biased region" description="Basic and acidic residues" evidence="2">
    <location>
        <begin position="314"/>
        <end position="330"/>
    </location>
</feature>
<evidence type="ECO:0000256" key="1">
    <source>
        <dbReference type="ARBA" id="ARBA00022703"/>
    </source>
</evidence>
<dbReference type="GO" id="GO:0006915">
    <property type="term" value="P:apoptotic process"/>
    <property type="evidence" value="ECO:0007669"/>
    <property type="project" value="UniProtKB-KW"/>
</dbReference>
<protein>
    <submittedName>
        <fullName evidence="3 4">Uncharacterized protein</fullName>
    </submittedName>
</protein>
<feature type="region of interest" description="Disordered" evidence="2">
    <location>
        <begin position="1"/>
        <end position="66"/>
    </location>
</feature>
<feature type="compositionally biased region" description="Low complexity" evidence="2">
    <location>
        <begin position="32"/>
        <end position="41"/>
    </location>
</feature>
<dbReference type="EnsemblMetazoa" id="HelroT192223">
    <property type="protein sequence ID" value="HelroP192223"/>
    <property type="gene ID" value="HelroG192223"/>
</dbReference>
<keyword evidence="5" id="KW-1185">Reference proteome</keyword>
<feature type="compositionally biased region" description="Polar residues" evidence="2">
    <location>
        <begin position="1"/>
        <end position="19"/>
    </location>
</feature>
<accession>T1FTQ6</accession>
<dbReference type="OrthoDB" id="10046645at2759"/>
<dbReference type="AlphaFoldDB" id="T1FTQ6"/>
<reference evidence="4" key="3">
    <citation type="submission" date="2015-06" db="UniProtKB">
        <authorList>
            <consortium name="EnsemblMetazoa"/>
        </authorList>
    </citation>
    <scope>IDENTIFICATION</scope>
</reference>
<dbReference type="eggNOG" id="ENOG502SXMP">
    <property type="taxonomic scope" value="Eukaryota"/>
</dbReference>
<dbReference type="InterPro" id="IPR036834">
    <property type="entry name" value="Bcl-2-like_sf"/>
</dbReference>
<keyword evidence="1" id="KW-0053">Apoptosis</keyword>
<evidence type="ECO:0000313" key="4">
    <source>
        <dbReference type="EnsemblMetazoa" id="HelroP192223"/>
    </source>
</evidence>
<organism evidence="4 5">
    <name type="scientific">Helobdella robusta</name>
    <name type="common">Californian leech</name>
    <dbReference type="NCBI Taxonomy" id="6412"/>
    <lineage>
        <taxon>Eukaryota</taxon>
        <taxon>Metazoa</taxon>
        <taxon>Spiralia</taxon>
        <taxon>Lophotrochozoa</taxon>
        <taxon>Annelida</taxon>
        <taxon>Clitellata</taxon>
        <taxon>Hirudinea</taxon>
        <taxon>Rhynchobdellida</taxon>
        <taxon>Glossiphoniidae</taxon>
        <taxon>Helobdella</taxon>
    </lineage>
</organism>
<feature type="compositionally biased region" description="Low complexity" evidence="2">
    <location>
        <begin position="244"/>
        <end position="257"/>
    </location>
</feature>
<sequence>MSTSRLIASTCSSTPSSCQHDVERASPPPPQQQQQHKQPQHTINTQQSDQRVKSDRQVKKSHRNISRKKITIDTEKVFDHFLHSVQHPSLLRVKGGRCCLSSRDAIEDEELYVEFTGARCANNYDDDDSSDVYQNFKPLCQFAGRQEQSHQQKDEIDSVEKTNRLKHHDYYDIDYHSSQDGKCMEKRHSSNDFNNFSIYESDSLLQVSSNLKFPSKSGIQCKKANNEYISRLEMKKLSPPSPPLALAEDVSDVSSSSTEDYEFPDTELINRKKKSSLRLAFERVQQSFKRSVNKKSIPPTNAAANIQPNTGQLNDKELNSSSQKLKDQNKKLTRQADLGKRSRSSSKSELRKLNVTEPPEPSKLTDKIKFNKNFFDAILKQIRVGRSKSQKKQKNRFRSADNLPTIIRPLKNEDNELLKKYFLPTTFHDVKKKGSSRGPSVSLERTCKRRPAMPLPFDEVDGLRTLDTVESRNSNKPVEEKSISSSSSNNVPFHHKSEKEKDEIFMKIADQLAAIADNIQCIGELNQIVEAPRTLNTYDPSHVSVSSKACANSANEVTEKLLNNTSSYNEFEQIVSANLNENNCGWNQIAHVFMLTRSVINLAGIGSTVAGSIKGYTMKYIEEKYSGWIADRGGWESVVEDGDEQSPEITSELD</sequence>
<feature type="region of interest" description="Disordered" evidence="2">
    <location>
        <begin position="237"/>
        <end position="262"/>
    </location>
</feature>
<feature type="region of interest" description="Disordered" evidence="2">
    <location>
        <begin position="468"/>
        <end position="496"/>
    </location>
</feature>
<dbReference type="RefSeq" id="XP_009020301.1">
    <property type="nucleotide sequence ID" value="XM_009022053.1"/>
</dbReference>
<dbReference type="GeneID" id="20212203"/>
<dbReference type="CTD" id="20212203"/>
<feature type="region of interest" description="Disordered" evidence="2">
    <location>
        <begin position="288"/>
        <end position="365"/>
    </location>
</feature>
<reference evidence="3 5" key="2">
    <citation type="journal article" date="2013" name="Nature">
        <title>Insights into bilaterian evolution from three spiralian genomes.</title>
        <authorList>
            <person name="Simakov O."/>
            <person name="Marletaz F."/>
            <person name="Cho S.J."/>
            <person name="Edsinger-Gonzales E."/>
            <person name="Havlak P."/>
            <person name="Hellsten U."/>
            <person name="Kuo D.H."/>
            <person name="Larsson T."/>
            <person name="Lv J."/>
            <person name="Arendt D."/>
            <person name="Savage R."/>
            <person name="Osoegawa K."/>
            <person name="de Jong P."/>
            <person name="Grimwood J."/>
            <person name="Chapman J.A."/>
            <person name="Shapiro H."/>
            <person name="Aerts A."/>
            <person name="Otillar R.P."/>
            <person name="Terry A.Y."/>
            <person name="Boore J.L."/>
            <person name="Grigoriev I.V."/>
            <person name="Lindberg D.R."/>
            <person name="Seaver E.C."/>
            <person name="Weisblat D.A."/>
            <person name="Putnam N.H."/>
            <person name="Rokhsar D.S."/>
        </authorList>
    </citation>
    <scope>NUCLEOTIDE SEQUENCE</scope>
</reference>
<dbReference type="GO" id="GO:0042981">
    <property type="term" value="P:regulation of apoptotic process"/>
    <property type="evidence" value="ECO:0007669"/>
    <property type="project" value="InterPro"/>
</dbReference>
<evidence type="ECO:0000256" key="2">
    <source>
        <dbReference type="SAM" id="MobiDB-lite"/>
    </source>
</evidence>
<evidence type="ECO:0000313" key="3">
    <source>
        <dbReference type="EMBL" id="ESO01647.1"/>
    </source>
</evidence>
<dbReference type="EMBL" id="KB096743">
    <property type="protein sequence ID" value="ESO01647.1"/>
    <property type="molecule type" value="Genomic_DNA"/>
</dbReference>
<feature type="compositionally biased region" description="Polar residues" evidence="2">
    <location>
        <begin position="298"/>
        <end position="313"/>
    </location>
</feature>
<dbReference type="EMBL" id="AMQM01004978">
    <property type="status" value="NOT_ANNOTATED_CDS"/>
    <property type="molecule type" value="Genomic_DNA"/>
</dbReference>
<reference evidence="5" key="1">
    <citation type="submission" date="2012-12" db="EMBL/GenBank/DDBJ databases">
        <authorList>
            <person name="Hellsten U."/>
            <person name="Grimwood J."/>
            <person name="Chapman J.A."/>
            <person name="Shapiro H."/>
            <person name="Aerts A."/>
            <person name="Otillar R.P."/>
            <person name="Terry A.Y."/>
            <person name="Boore J.L."/>
            <person name="Simakov O."/>
            <person name="Marletaz F."/>
            <person name="Cho S.-J."/>
            <person name="Edsinger-Gonzales E."/>
            <person name="Havlak P."/>
            <person name="Kuo D.-H."/>
            <person name="Larsson T."/>
            <person name="Lv J."/>
            <person name="Arendt D."/>
            <person name="Savage R."/>
            <person name="Osoegawa K."/>
            <person name="de Jong P."/>
            <person name="Lindberg D.R."/>
            <person name="Seaver E.C."/>
            <person name="Weisblat D.A."/>
            <person name="Putnam N.H."/>
            <person name="Grigoriev I.V."/>
            <person name="Rokhsar D.S."/>
        </authorList>
    </citation>
    <scope>NUCLEOTIDE SEQUENCE</scope>
</reference>
<name>T1FTQ6_HELRO</name>
<dbReference type="SUPFAM" id="SSF56854">
    <property type="entry name" value="Bcl-2 inhibitors of programmed cell death"/>
    <property type="match status" value="1"/>
</dbReference>
<dbReference type="HOGENOM" id="CLU_419373_0_0_1"/>
<dbReference type="InterPro" id="IPR002475">
    <property type="entry name" value="Bcl2-like"/>
</dbReference>
<proteinExistence type="predicted"/>
<dbReference type="PROSITE" id="PS50062">
    <property type="entry name" value="BCL2_FAMILY"/>
    <property type="match status" value="1"/>
</dbReference>
<dbReference type="InParanoid" id="T1FTQ6"/>
<evidence type="ECO:0000313" key="5">
    <source>
        <dbReference type="Proteomes" id="UP000015101"/>
    </source>
</evidence>
<dbReference type="KEGG" id="hro:HELRODRAFT_192223"/>
<gene>
    <name evidence="4" type="primary">20212203</name>
    <name evidence="3" type="ORF">HELRODRAFT_192223</name>
</gene>